<name>A0ABR7EJ40_9FIRM</name>
<organism evidence="3 4">
    <name type="scientific">Christensenella tenuis</name>
    <dbReference type="NCBI Taxonomy" id="2763033"/>
    <lineage>
        <taxon>Bacteria</taxon>
        <taxon>Bacillati</taxon>
        <taxon>Bacillota</taxon>
        <taxon>Clostridia</taxon>
        <taxon>Christensenellales</taxon>
        <taxon>Christensenellaceae</taxon>
        <taxon>Christensenella</taxon>
    </lineage>
</organism>
<dbReference type="CDD" id="cd01131">
    <property type="entry name" value="PilT"/>
    <property type="match status" value="1"/>
</dbReference>
<evidence type="ECO:0000313" key="3">
    <source>
        <dbReference type="EMBL" id="MBC5649029.1"/>
    </source>
</evidence>
<dbReference type="InterPro" id="IPR050921">
    <property type="entry name" value="T4SS_GSP_E_ATPase"/>
</dbReference>
<dbReference type="Gene3D" id="3.30.450.90">
    <property type="match status" value="1"/>
</dbReference>
<dbReference type="Pfam" id="PF00437">
    <property type="entry name" value="T2SSE"/>
    <property type="match status" value="1"/>
</dbReference>
<evidence type="ECO:0000259" key="2">
    <source>
        <dbReference type="PROSITE" id="PS00662"/>
    </source>
</evidence>
<dbReference type="InterPro" id="IPR027417">
    <property type="entry name" value="P-loop_NTPase"/>
</dbReference>
<dbReference type="NCBIfam" id="TIGR01420">
    <property type="entry name" value="pilT_fam"/>
    <property type="match status" value="1"/>
</dbReference>
<dbReference type="PROSITE" id="PS00662">
    <property type="entry name" value="T2SP_E"/>
    <property type="match status" value="1"/>
</dbReference>
<dbReference type="Gene3D" id="3.40.50.300">
    <property type="entry name" value="P-loop containing nucleotide triphosphate hydrolases"/>
    <property type="match status" value="1"/>
</dbReference>
<dbReference type="SMART" id="SM00382">
    <property type="entry name" value="AAA"/>
    <property type="match status" value="1"/>
</dbReference>
<accession>A0ABR7EJ40</accession>
<dbReference type="InterPro" id="IPR003593">
    <property type="entry name" value="AAA+_ATPase"/>
</dbReference>
<dbReference type="Proteomes" id="UP000606889">
    <property type="component" value="Unassembled WGS sequence"/>
</dbReference>
<keyword evidence="4" id="KW-1185">Reference proteome</keyword>
<sequence length="355" mass="38659">MKAEELLKAAAGQQASDIFIVAGLPFSLKINNRIERYGGEILRPEDTNLAIRELYALGKRDPQTMLERGDDDFSFSLAGVSRYRVSVYRQRGSLAAVVRVIAFSLPDPHELGIPESVLSLGNMPKGLVLVTGPAGSGKSTTLACIIDRINRTRNSHVVTLEDPIEYLHRHEKSIISQREIATDTESYAVALRAALRQAPDVILLGEMRDHETISVAMTAAETGHLVISTLHTMGAGNTIDRIIDAFPPNQQGQIRAQLAMVLQATISQQLIPSVSGSVVPAFEIVRCTTAIRNMIREAKTHQIETAVASSAAEGMITMDANLLKMCMDGVISPETALARSLSPDVMKRKLDQRPL</sequence>
<feature type="domain" description="Bacterial type II secretion system protein E" evidence="2">
    <location>
        <begin position="195"/>
        <end position="209"/>
    </location>
</feature>
<comment type="caution">
    <text evidence="3">The sequence shown here is derived from an EMBL/GenBank/DDBJ whole genome shotgun (WGS) entry which is preliminary data.</text>
</comment>
<dbReference type="SUPFAM" id="SSF52540">
    <property type="entry name" value="P-loop containing nucleoside triphosphate hydrolases"/>
    <property type="match status" value="1"/>
</dbReference>
<proteinExistence type="inferred from homology"/>
<gene>
    <name evidence="3" type="ORF">H8S18_11830</name>
</gene>
<reference evidence="3 4" key="1">
    <citation type="submission" date="2020-08" db="EMBL/GenBank/DDBJ databases">
        <title>Genome public.</title>
        <authorList>
            <person name="Liu C."/>
            <person name="Sun Q."/>
        </authorList>
    </citation>
    <scope>NUCLEOTIDE SEQUENCE [LARGE SCALE GENOMIC DNA]</scope>
    <source>
        <strain evidence="3 4">NSJ-35</strain>
    </source>
</reference>
<comment type="similarity">
    <text evidence="1">Belongs to the GSP E family.</text>
</comment>
<dbReference type="RefSeq" id="WP_186858587.1">
    <property type="nucleotide sequence ID" value="NZ_JACOON010000006.1"/>
</dbReference>
<dbReference type="PANTHER" id="PTHR30486">
    <property type="entry name" value="TWITCHING MOTILITY PROTEIN PILT"/>
    <property type="match status" value="1"/>
</dbReference>
<evidence type="ECO:0000256" key="1">
    <source>
        <dbReference type="ARBA" id="ARBA00006611"/>
    </source>
</evidence>
<protein>
    <submittedName>
        <fullName evidence="3">PilT/PilU family type 4a pilus ATPase</fullName>
    </submittedName>
</protein>
<evidence type="ECO:0000313" key="4">
    <source>
        <dbReference type="Proteomes" id="UP000606889"/>
    </source>
</evidence>
<dbReference type="InterPro" id="IPR006321">
    <property type="entry name" value="PilT/PilU"/>
</dbReference>
<dbReference type="EMBL" id="JACOON010000006">
    <property type="protein sequence ID" value="MBC5649029.1"/>
    <property type="molecule type" value="Genomic_DNA"/>
</dbReference>
<dbReference type="InterPro" id="IPR001482">
    <property type="entry name" value="T2SS/T4SS_dom"/>
</dbReference>